<dbReference type="EMBL" id="JARJCW010000043">
    <property type="protein sequence ID" value="KAJ7205420.1"/>
    <property type="molecule type" value="Genomic_DNA"/>
</dbReference>
<keyword evidence="2" id="KW-1185">Reference proteome</keyword>
<organism evidence="1 2">
    <name type="scientific">Mycena pura</name>
    <dbReference type="NCBI Taxonomy" id="153505"/>
    <lineage>
        <taxon>Eukaryota</taxon>
        <taxon>Fungi</taxon>
        <taxon>Dikarya</taxon>
        <taxon>Basidiomycota</taxon>
        <taxon>Agaricomycotina</taxon>
        <taxon>Agaricomycetes</taxon>
        <taxon>Agaricomycetidae</taxon>
        <taxon>Agaricales</taxon>
        <taxon>Marasmiineae</taxon>
        <taxon>Mycenaceae</taxon>
        <taxon>Mycena</taxon>
    </lineage>
</organism>
<gene>
    <name evidence="1" type="ORF">GGX14DRAFT_644524</name>
</gene>
<accession>A0AAD6Y8I3</accession>
<dbReference type="AlphaFoldDB" id="A0AAD6Y8I3"/>
<evidence type="ECO:0000313" key="1">
    <source>
        <dbReference type="EMBL" id="KAJ7205420.1"/>
    </source>
</evidence>
<comment type="caution">
    <text evidence="1">The sequence shown here is derived from an EMBL/GenBank/DDBJ whole genome shotgun (WGS) entry which is preliminary data.</text>
</comment>
<sequence length="280" mass="31544">MVGALVPYTDPLALQEATESWRNAERWAMIRNPVPGRTLNEVYSVVGQALQTHANRAAHRLGLGPDVVAGKIASFFGTGKERQLRLVALWDEIPEKLERYCFRLMEYTLPTESSRTQCQAFERIVTLTTLFPGLRFIFLRSKCMQDVPILVDSISALWDRSNNPADPHWSFWRTFTATCLSETSIAVMLEDTPVSQRTTCQEDSGSLSLIERLLVAHSCERGLCNFKCALYSISGRNPGVTWILDEHEKRAYRRCAKTVCGNGPGTQRHFDRHTPLGGIP</sequence>
<protein>
    <submittedName>
        <fullName evidence="1">Uncharacterized protein</fullName>
    </submittedName>
</protein>
<evidence type="ECO:0000313" key="2">
    <source>
        <dbReference type="Proteomes" id="UP001219525"/>
    </source>
</evidence>
<name>A0AAD6Y8I3_9AGAR</name>
<proteinExistence type="predicted"/>
<dbReference type="Proteomes" id="UP001219525">
    <property type="component" value="Unassembled WGS sequence"/>
</dbReference>
<reference evidence="1" key="1">
    <citation type="submission" date="2023-03" db="EMBL/GenBank/DDBJ databases">
        <title>Massive genome expansion in bonnet fungi (Mycena s.s.) driven by repeated elements and novel gene families across ecological guilds.</title>
        <authorList>
            <consortium name="Lawrence Berkeley National Laboratory"/>
            <person name="Harder C.B."/>
            <person name="Miyauchi S."/>
            <person name="Viragh M."/>
            <person name="Kuo A."/>
            <person name="Thoen E."/>
            <person name="Andreopoulos B."/>
            <person name="Lu D."/>
            <person name="Skrede I."/>
            <person name="Drula E."/>
            <person name="Henrissat B."/>
            <person name="Morin E."/>
            <person name="Kohler A."/>
            <person name="Barry K."/>
            <person name="LaButti K."/>
            <person name="Morin E."/>
            <person name="Salamov A."/>
            <person name="Lipzen A."/>
            <person name="Mereny Z."/>
            <person name="Hegedus B."/>
            <person name="Baldrian P."/>
            <person name="Stursova M."/>
            <person name="Weitz H."/>
            <person name="Taylor A."/>
            <person name="Grigoriev I.V."/>
            <person name="Nagy L.G."/>
            <person name="Martin F."/>
            <person name="Kauserud H."/>
        </authorList>
    </citation>
    <scope>NUCLEOTIDE SEQUENCE</scope>
    <source>
        <strain evidence="1">9144</strain>
    </source>
</reference>